<dbReference type="SUPFAM" id="SSF56784">
    <property type="entry name" value="HAD-like"/>
    <property type="match status" value="1"/>
</dbReference>
<dbReference type="InterPro" id="IPR036412">
    <property type="entry name" value="HAD-like_sf"/>
</dbReference>
<dbReference type="InterPro" id="IPR006328">
    <property type="entry name" value="2-HAD"/>
</dbReference>
<keyword evidence="2" id="KW-0378">Hydrolase</keyword>
<evidence type="ECO:0000313" key="3">
    <source>
        <dbReference type="EMBL" id="ABC83577.1"/>
    </source>
</evidence>
<dbReference type="InterPro" id="IPR023214">
    <property type="entry name" value="HAD_sf"/>
</dbReference>
<dbReference type="SFLD" id="SFLDF00045">
    <property type="entry name" value="2-haloacid_dehalogenase"/>
    <property type="match status" value="1"/>
</dbReference>
<proteinExistence type="inferred from homology"/>
<dbReference type="Proteomes" id="UP000001935">
    <property type="component" value="Chromosome"/>
</dbReference>
<dbReference type="NCBIfam" id="TIGR01493">
    <property type="entry name" value="HAD-SF-IA-v2"/>
    <property type="match status" value="1"/>
</dbReference>
<comment type="similarity">
    <text evidence="1">Belongs to the HAD-like hydrolase superfamily. S-2-haloalkanoic acid dehalogenase family.</text>
</comment>
<dbReference type="AlphaFoldDB" id="Q2IG66"/>
<dbReference type="eggNOG" id="COG1011">
    <property type="taxonomic scope" value="Bacteria"/>
</dbReference>
<accession>Q2IG66</accession>
<dbReference type="SFLD" id="SFLDG01135">
    <property type="entry name" value="C1.5.6:_HAD__Beta-PGM__Phospha"/>
    <property type="match status" value="1"/>
</dbReference>
<dbReference type="KEGG" id="ade:Adeh_3811"/>
<dbReference type="RefSeq" id="WP_011422859.1">
    <property type="nucleotide sequence ID" value="NC_007760.1"/>
</dbReference>
<sequence>MALAPVRAAVFDAYGTLFDVASAAAEARGALGDRWQPLAELWRAKQLQYTWLRSLAGRHADFWQVTGDALDFALEALGLAGPGLRDGLMDAYRRLAAYPEARDALTRLRGAGVRLAVLSNGAPAMLASAAESAGLAGLLEQVLSVEDVGVYKPHPAVYRLAVDRLGVPAPEILFVSSNGWDAFGAKAFGLQVAWCNRAGQPAERLPAAPDAEIRSLAELPPLLGLP</sequence>
<dbReference type="PRINTS" id="PR00413">
    <property type="entry name" value="HADHALOGNASE"/>
</dbReference>
<dbReference type="Gene3D" id="3.40.50.1000">
    <property type="entry name" value="HAD superfamily/HAD-like"/>
    <property type="match status" value="1"/>
</dbReference>
<name>Q2IG66_ANADE</name>
<evidence type="ECO:0000256" key="2">
    <source>
        <dbReference type="ARBA" id="ARBA00022801"/>
    </source>
</evidence>
<dbReference type="Pfam" id="PF00702">
    <property type="entry name" value="Hydrolase"/>
    <property type="match status" value="1"/>
</dbReference>
<dbReference type="PANTHER" id="PTHR43316:SF3">
    <property type="entry name" value="HALOACID DEHALOGENASE, TYPE II (AFU_ORTHOLOGUE AFUA_2G07750)-RELATED"/>
    <property type="match status" value="1"/>
</dbReference>
<dbReference type="HOGENOM" id="CLU_045011_3_1_7"/>
<dbReference type="InterPro" id="IPR006439">
    <property type="entry name" value="HAD-SF_hydro_IA"/>
</dbReference>
<dbReference type="EMBL" id="CP000251">
    <property type="protein sequence ID" value="ABC83577.1"/>
    <property type="molecule type" value="Genomic_DNA"/>
</dbReference>
<dbReference type="GO" id="GO:0019120">
    <property type="term" value="F:hydrolase activity, acting on acid halide bonds, in C-halide compounds"/>
    <property type="evidence" value="ECO:0007669"/>
    <property type="project" value="InterPro"/>
</dbReference>
<organism evidence="3 4">
    <name type="scientific">Anaeromyxobacter dehalogenans (strain 2CP-C)</name>
    <dbReference type="NCBI Taxonomy" id="290397"/>
    <lineage>
        <taxon>Bacteria</taxon>
        <taxon>Pseudomonadati</taxon>
        <taxon>Myxococcota</taxon>
        <taxon>Myxococcia</taxon>
        <taxon>Myxococcales</taxon>
        <taxon>Cystobacterineae</taxon>
        <taxon>Anaeromyxobacteraceae</taxon>
        <taxon>Anaeromyxobacter</taxon>
    </lineage>
</organism>
<dbReference type="InterPro" id="IPR023198">
    <property type="entry name" value="PGP-like_dom2"/>
</dbReference>
<dbReference type="NCBIfam" id="TIGR01428">
    <property type="entry name" value="HAD_type_II"/>
    <property type="match status" value="1"/>
</dbReference>
<dbReference type="OrthoDB" id="264363at2"/>
<dbReference type="Gene3D" id="1.10.150.240">
    <property type="entry name" value="Putative phosphatase, domain 2"/>
    <property type="match status" value="1"/>
</dbReference>
<dbReference type="SFLD" id="SFLDG01129">
    <property type="entry name" value="C1.5:_HAD__Beta-PGM__Phosphata"/>
    <property type="match status" value="1"/>
</dbReference>
<reference evidence="3" key="1">
    <citation type="submission" date="2006-01" db="EMBL/GenBank/DDBJ databases">
        <title>Complete sequence of Anaeromyxobacter dehalogenans 2CP-C.</title>
        <authorList>
            <consortium name="US DOE Joint Genome Institute"/>
            <person name="Copeland A."/>
            <person name="Lucas S."/>
            <person name="Lapidus A."/>
            <person name="Barry K."/>
            <person name="Detter J.C."/>
            <person name="Glavina T."/>
            <person name="Hammon N."/>
            <person name="Israni S."/>
            <person name="Pitluck S."/>
            <person name="Brettin T."/>
            <person name="Bruce D."/>
            <person name="Han C."/>
            <person name="Tapia R."/>
            <person name="Gilna P."/>
            <person name="Kiss H."/>
            <person name="Schmutz J."/>
            <person name="Larimer F."/>
            <person name="Land M."/>
            <person name="Kyrpides N."/>
            <person name="Anderson I."/>
            <person name="Sanford R.A."/>
            <person name="Ritalahti K.M."/>
            <person name="Thomas H.S."/>
            <person name="Kirby J.R."/>
            <person name="Zhulin I.B."/>
            <person name="Loeffler F.E."/>
            <person name="Richardson P."/>
        </authorList>
    </citation>
    <scope>NUCLEOTIDE SEQUENCE</scope>
    <source>
        <strain evidence="3">2CP-C</strain>
    </source>
</reference>
<evidence type="ECO:0000313" key="4">
    <source>
        <dbReference type="Proteomes" id="UP000001935"/>
    </source>
</evidence>
<gene>
    <name evidence="3" type="ordered locus">Adeh_3811</name>
</gene>
<dbReference type="PANTHER" id="PTHR43316">
    <property type="entry name" value="HYDROLASE, HALOACID DELAHOGENASE-RELATED"/>
    <property type="match status" value="1"/>
</dbReference>
<dbReference type="STRING" id="290397.Adeh_3811"/>
<dbReference type="SFLD" id="SFLDS00003">
    <property type="entry name" value="Haloacid_Dehalogenase"/>
    <property type="match status" value="1"/>
</dbReference>
<dbReference type="InterPro" id="IPR051540">
    <property type="entry name" value="S-2-haloacid_dehalogenase"/>
</dbReference>
<dbReference type="CDD" id="cd02588">
    <property type="entry name" value="HAD_L2-DEX"/>
    <property type="match status" value="1"/>
</dbReference>
<protein>
    <submittedName>
        <fullName evidence="3">Haloacid dehalogenase, type II</fullName>
    </submittedName>
</protein>
<evidence type="ECO:0000256" key="1">
    <source>
        <dbReference type="ARBA" id="ARBA00008106"/>
    </source>
</evidence>